<dbReference type="PATRIC" id="fig|1158608.3.peg.194"/>
<dbReference type="EMBL" id="ASVY01000003">
    <property type="protein sequence ID" value="EOT59567.1"/>
    <property type="molecule type" value="Genomic_DNA"/>
</dbReference>
<keyword evidence="1" id="KW-1133">Transmembrane helix</keyword>
<dbReference type="EMBL" id="AJAR01000003">
    <property type="protein sequence ID" value="EOI00195.1"/>
    <property type="molecule type" value="Genomic_DNA"/>
</dbReference>
<organism evidence="2 4">
    <name type="scientific">Enterococcus haemoperoxidus ATCC BAA-382</name>
    <dbReference type="NCBI Taxonomy" id="1158608"/>
    <lineage>
        <taxon>Bacteria</taxon>
        <taxon>Bacillati</taxon>
        <taxon>Bacillota</taxon>
        <taxon>Bacilli</taxon>
        <taxon>Lactobacillales</taxon>
        <taxon>Enterococcaceae</taxon>
        <taxon>Enterococcus</taxon>
    </lineage>
</organism>
<sequence length="138" mass="15760">MGTLTKKFPIIISLFVLFIVVGVYLYSKQSNPVEEKLSSREYIFRFLLDKEWKNSNQDTTIVFKSSDMNTLEIIENGESNDTLLYKYDVRSKEDSFVFTSNKSSCYIDIKGENKIICQFASNVEGNGGLSVPIELTLQ</sequence>
<evidence type="ECO:0000313" key="5">
    <source>
        <dbReference type="Proteomes" id="UP000014197"/>
    </source>
</evidence>
<proteinExistence type="predicted"/>
<dbReference type="OrthoDB" id="2192431at2"/>
<evidence type="ECO:0000313" key="2">
    <source>
        <dbReference type="EMBL" id="EOI00195.1"/>
    </source>
</evidence>
<evidence type="ECO:0000256" key="1">
    <source>
        <dbReference type="SAM" id="Phobius"/>
    </source>
</evidence>
<reference evidence="3 5" key="2">
    <citation type="submission" date="2013-03" db="EMBL/GenBank/DDBJ databases">
        <title>The Genome Sequence of Enterococcus haemoperoxidus BAA-382 (PacBio/Illumina hybrid assembly).</title>
        <authorList>
            <consortium name="The Broad Institute Genomics Platform"/>
            <consortium name="The Broad Institute Genome Sequencing Center for Infectious Disease"/>
            <person name="Earl A."/>
            <person name="Russ C."/>
            <person name="Gilmore M."/>
            <person name="Surin D."/>
            <person name="Walker B."/>
            <person name="Young S."/>
            <person name="Zeng Q."/>
            <person name="Gargeya S."/>
            <person name="Fitzgerald M."/>
            <person name="Haas B."/>
            <person name="Abouelleil A."/>
            <person name="Allen A.W."/>
            <person name="Alvarado L."/>
            <person name="Arachchi H.M."/>
            <person name="Berlin A.M."/>
            <person name="Chapman S.B."/>
            <person name="Gainer-Dewar J."/>
            <person name="Goldberg J."/>
            <person name="Griggs A."/>
            <person name="Gujja S."/>
            <person name="Hansen M."/>
            <person name="Howarth C."/>
            <person name="Imamovic A."/>
            <person name="Ireland A."/>
            <person name="Larimer J."/>
            <person name="McCowan C."/>
            <person name="Murphy C."/>
            <person name="Pearson M."/>
            <person name="Poon T.W."/>
            <person name="Priest M."/>
            <person name="Roberts A."/>
            <person name="Saif S."/>
            <person name="Shea T."/>
            <person name="Sisk P."/>
            <person name="Sykes S."/>
            <person name="Wortman J."/>
            <person name="Nusbaum C."/>
            <person name="Birren B."/>
        </authorList>
    </citation>
    <scope>NUCLEOTIDE SEQUENCE [LARGE SCALE GENOMIC DNA]</scope>
    <source>
        <strain evidence="3 5">ATCC BAA-382</strain>
    </source>
</reference>
<evidence type="ECO:0000313" key="3">
    <source>
        <dbReference type="EMBL" id="EOT59567.1"/>
    </source>
</evidence>
<protein>
    <submittedName>
        <fullName evidence="2">Uncharacterized protein</fullName>
    </submittedName>
</protein>
<dbReference type="RefSeq" id="WP_010760428.1">
    <property type="nucleotide sequence ID" value="NZ_KB946315.1"/>
</dbReference>
<dbReference type="AlphaFoldDB" id="R2QUI4"/>
<keyword evidence="1" id="KW-0472">Membrane</keyword>
<name>R2QUI4_9ENTE</name>
<keyword evidence="1" id="KW-0812">Transmembrane</keyword>
<reference evidence="2 4" key="1">
    <citation type="submission" date="2013-02" db="EMBL/GenBank/DDBJ databases">
        <title>The Genome Sequence of Enterococcus haemoperoxidus BAA-382.</title>
        <authorList>
            <consortium name="The Broad Institute Genome Sequencing Platform"/>
            <consortium name="The Broad Institute Genome Sequencing Center for Infectious Disease"/>
            <person name="Earl A.M."/>
            <person name="Gilmore M.S."/>
            <person name="Lebreton F."/>
            <person name="Walker B."/>
            <person name="Young S.K."/>
            <person name="Zeng Q."/>
            <person name="Gargeya S."/>
            <person name="Fitzgerald M."/>
            <person name="Haas B."/>
            <person name="Abouelleil A."/>
            <person name="Alvarado L."/>
            <person name="Arachchi H.M."/>
            <person name="Berlin A.M."/>
            <person name="Chapman S.B."/>
            <person name="Dewar J."/>
            <person name="Goldberg J."/>
            <person name="Griggs A."/>
            <person name="Gujja S."/>
            <person name="Hansen M."/>
            <person name="Howarth C."/>
            <person name="Imamovic A."/>
            <person name="Larimer J."/>
            <person name="McCowan C."/>
            <person name="Murphy C."/>
            <person name="Neiman D."/>
            <person name="Pearson M."/>
            <person name="Priest M."/>
            <person name="Roberts A."/>
            <person name="Saif S."/>
            <person name="Shea T."/>
            <person name="Sisk P."/>
            <person name="Sykes S."/>
            <person name="Wortman J."/>
            <person name="Nusbaum C."/>
            <person name="Birren B."/>
        </authorList>
    </citation>
    <scope>NUCLEOTIDE SEQUENCE [LARGE SCALE GENOMIC DNA]</scope>
    <source>
        <strain evidence="2 4">ATCC BAA-382</strain>
    </source>
</reference>
<dbReference type="STRING" id="155618.RV06_GL000976"/>
<evidence type="ECO:0000313" key="4">
    <source>
        <dbReference type="Proteomes" id="UP000013858"/>
    </source>
</evidence>
<feature type="transmembrane region" description="Helical" evidence="1">
    <location>
        <begin position="7"/>
        <end position="26"/>
    </location>
</feature>
<keyword evidence="5" id="KW-1185">Reference proteome</keyword>
<accession>R2QUI4</accession>
<gene>
    <name evidence="3" type="ORF">I583_02201</name>
    <name evidence="2" type="ORF">UAW_00210</name>
</gene>
<dbReference type="Proteomes" id="UP000014197">
    <property type="component" value="Unassembled WGS sequence"/>
</dbReference>
<comment type="caution">
    <text evidence="2">The sequence shown here is derived from an EMBL/GenBank/DDBJ whole genome shotgun (WGS) entry which is preliminary data.</text>
</comment>
<dbReference type="Proteomes" id="UP000013858">
    <property type="component" value="Unassembled WGS sequence"/>
</dbReference>